<evidence type="ECO:0000313" key="15">
    <source>
        <dbReference type="Proteomes" id="UP000663870"/>
    </source>
</evidence>
<dbReference type="EMBL" id="CAJOBE010007322">
    <property type="protein sequence ID" value="CAF4032958.1"/>
    <property type="molecule type" value="Genomic_DNA"/>
</dbReference>
<evidence type="ECO:0000256" key="3">
    <source>
        <dbReference type="ARBA" id="ARBA00007073"/>
    </source>
</evidence>
<keyword evidence="4" id="KW-0963">Cytoplasm</keyword>
<evidence type="ECO:0000256" key="1">
    <source>
        <dbReference type="ARBA" id="ARBA00004123"/>
    </source>
</evidence>
<comment type="function">
    <text evidence="7">Component of the EKC/KEOPS complex that is required for the formation of a threonylcarbamoyl group on adenosine at position 37 (t(6)A37) in tRNAs that read codons beginning with adenine. The complex is probably involved in the transfer of the threonylcarbamoyl moiety of threonylcarbamoyl-AMP (TC-AMP) to the N6 group of A37. LAGE3 functions as a dimerization module for the complex.</text>
</comment>
<keyword evidence="5" id="KW-0819">tRNA processing</keyword>
<keyword evidence="6" id="KW-0539">Nucleus</keyword>
<protein>
    <recommendedName>
        <fullName evidence="8">L antigen family member 3</fullName>
    </recommendedName>
</protein>
<comment type="caution">
    <text evidence="12">The sequence shown here is derived from an EMBL/GenBank/DDBJ whole genome shotgun (WGS) entry which is preliminary data.</text>
</comment>
<dbReference type="Proteomes" id="UP000663854">
    <property type="component" value="Unassembled WGS sequence"/>
</dbReference>
<evidence type="ECO:0000313" key="11">
    <source>
        <dbReference type="EMBL" id="CAF1192269.1"/>
    </source>
</evidence>
<dbReference type="Proteomes" id="UP000663870">
    <property type="component" value="Unassembled WGS sequence"/>
</dbReference>
<accession>A0A815Q9N5</accession>
<gene>
    <name evidence="14" type="ORF">FNK824_LOCUS27749</name>
    <name evidence="12" type="ORF">JXQ802_LOCUS38079</name>
    <name evidence="13" type="ORF">OTI717_LOCUS3494</name>
    <name evidence="11" type="ORF">PYM288_LOCUS24411</name>
    <name evidence="9" type="ORF">RFH988_LOCUS19319</name>
    <name evidence="10" type="ORF">SEV965_LOCUS18903</name>
</gene>
<dbReference type="InterPro" id="IPR015419">
    <property type="entry name" value="CTAG/Pcc1"/>
</dbReference>
<dbReference type="GO" id="GO:0005634">
    <property type="term" value="C:nucleus"/>
    <property type="evidence" value="ECO:0007669"/>
    <property type="project" value="UniProtKB-SubCell"/>
</dbReference>
<evidence type="ECO:0000313" key="9">
    <source>
        <dbReference type="EMBL" id="CAF1101061.1"/>
    </source>
</evidence>
<dbReference type="GO" id="GO:0070525">
    <property type="term" value="P:tRNA threonylcarbamoyladenosine metabolic process"/>
    <property type="evidence" value="ECO:0007669"/>
    <property type="project" value="TreeGrafter"/>
</dbReference>
<dbReference type="Proteomes" id="UP000663823">
    <property type="component" value="Unassembled WGS sequence"/>
</dbReference>
<dbReference type="EMBL" id="CAJNOH010001225">
    <property type="protein sequence ID" value="CAF1192269.1"/>
    <property type="molecule type" value="Genomic_DNA"/>
</dbReference>
<dbReference type="OrthoDB" id="10025739at2759"/>
<evidence type="ECO:0000256" key="8">
    <source>
        <dbReference type="ARBA" id="ARBA00076355"/>
    </source>
</evidence>
<evidence type="ECO:0000256" key="5">
    <source>
        <dbReference type="ARBA" id="ARBA00022694"/>
    </source>
</evidence>
<evidence type="ECO:0000256" key="2">
    <source>
        <dbReference type="ARBA" id="ARBA00004496"/>
    </source>
</evidence>
<evidence type="ECO:0000256" key="7">
    <source>
        <dbReference type="ARBA" id="ARBA00053047"/>
    </source>
</evidence>
<dbReference type="Gene3D" id="3.30.310.50">
    <property type="entry name" value="Alpha-D-phosphohexomutase, C-terminal domain"/>
    <property type="match status" value="1"/>
</dbReference>
<proteinExistence type="inferred from homology"/>
<dbReference type="GO" id="GO:0000408">
    <property type="term" value="C:EKC/KEOPS complex"/>
    <property type="evidence" value="ECO:0007669"/>
    <property type="project" value="TreeGrafter"/>
</dbReference>
<evidence type="ECO:0000313" key="12">
    <source>
        <dbReference type="EMBL" id="CAF1459423.1"/>
    </source>
</evidence>
<dbReference type="GO" id="GO:0008033">
    <property type="term" value="P:tRNA processing"/>
    <property type="evidence" value="ECO:0007669"/>
    <property type="project" value="UniProtKB-KW"/>
</dbReference>
<comment type="subcellular location">
    <subcellularLocation>
        <location evidence="2">Cytoplasm</location>
    </subcellularLocation>
    <subcellularLocation>
        <location evidence="1">Nucleus</location>
    </subcellularLocation>
</comment>
<dbReference type="Proteomes" id="UP000663874">
    <property type="component" value="Unassembled WGS sequence"/>
</dbReference>
<keyword evidence="15" id="KW-1185">Reference proteome</keyword>
<evidence type="ECO:0000313" key="10">
    <source>
        <dbReference type="EMBL" id="CAF1159669.1"/>
    </source>
</evidence>
<dbReference type="EMBL" id="CAJNOO010001126">
    <property type="protein sequence ID" value="CAF1101061.1"/>
    <property type="molecule type" value="Genomic_DNA"/>
</dbReference>
<dbReference type="EMBL" id="CAJOAX010000189">
    <property type="protein sequence ID" value="CAF3534658.1"/>
    <property type="molecule type" value="Genomic_DNA"/>
</dbReference>
<evidence type="ECO:0000256" key="6">
    <source>
        <dbReference type="ARBA" id="ARBA00023242"/>
    </source>
</evidence>
<evidence type="ECO:0000313" key="14">
    <source>
        <dbReference type="EMBL" id="CAF4032958.1"/>
    </source>
</evidence>
<comment type="similarity">
    <text evidence="3">Belongs to the CTAG/PCC1 family.</text>
</comment>
<dbReference type="GO" id="GO:0005737">
    <property type="term" value="C:cytoplasm"/>
    <property type="evidence" value="ECO:0007669"/>
    <property type="project" value="UniProtKB-SubCell"/>
</dbReference>
<evidence type="ECO:0000313" key="13">
    <source>
        <dbReference type="EMBL" id="CAF3534658.1"/>
    </source>
</evidence>
<reference evidence="12" key="1">
    <citation type="submission" date="2021-02" db="EMBL/GenBank/DDBJ databases">
        <authorList>
            <person name="Nowell W R."/>
        </authorList>
    </citation>
    <scope>NUCLEOTIDE SEQUENCE</scope>
</reference>
<name>A0A815Q9N5_9BILA</name>
<evidence type="ECO:0000256" key="4">
    <source>
        <dbReference type="ARBA" id="ARBA00022490"/>
    </source>
</evidence>
<sequence>MNFVCELRFPLATTRHAQIVYNTVRIDKEPKKTVQRIESLDNNILNVRFEAEEAKFMRVAVESYIEKINLILRTIQRFDPQL</sequence>
<dbReference type="AlphaFoldDB" id="A0A815Q9N5"/>
<dbReference type="PANTHER" id="PTHR31283:SF5">
    <property type="entry name" value="EKC_KEOPS COMPLEX SUBUNIT LAGE3"/>
    <property type="match status" value="1"/>
</dbReference>
<dbReference type="FunFam" id="3.30.310.50:FF:000005">
    <property type="entry name" value="L antigen family member 3"/>
    <property type="match status" value="1"/>
</dbReference>
<dbReference type="Pfam" id="PF09341">
    <property type="entry name" value="Pcc1"/>
    <property type="match status" value="1"/>
</dbReference>
<dbReference type="Proteomes" id="UP000663882">
    <property type="component" value="Unassembled WGS sequence"/>
</dbReference>
<organism evidence="12 15">
    <name type="scientific">Rotaria sordida</name>
    <dbReference type="NCBI Taxonomy" id="392033"/>
    <lineage>
        <taxon>Eukaryota</taxon>
        <taxon>Metazoa</taxon>
        <taxon>Spiralia</taxon>
        <taxon>Gnathifera</taxon>
        <taxon>Rotifera</taxon>
        <taxon>Eurotatoria</taxon>
        <taxon>Bdelloidea</taxon>
        <taxon>Philodinida</taxon>
        <taxon>Philodinidae</taxon>
        <taxon>Rotaria</taxon>
    </lineage>
</organism>
<dbReference type="PANTHER" id="PTHR31283">
    <property type="entry name" value="EKC/KEOPS COMPLEX SUBUNIT PCC1 FAMILY MEMBER"/>
    <property type="match status" value="1"/>
</dbReference>
<dbReference type="EMBL" id="CAJNOU010001148">
    <property type="protein sequence ID" value="CAF1159669.1"/>
    <property type="molecule type" value="Genomic_DNA"/>
</dbReference>
<dbReference type="Proteomes" id="UP000663889">
    <property type="component" value="Unassembled WGS sequence"/>
</dbReference>
<dbReference type="EMBL" id="CAJNOL010002083">
    <property type="protein sequence ID" value="CAF1459423.1"/>
    <property type="molecule type" value="Genomic_DNA"/>
</dbReference>